<dbReference type="Gene3D" id="1.20.870.10">
    <property type="entry name" value="Son of sevenless (SoS) protein Chain: S domain 1"/>
    <property type="match status" value="1"/>
</dbReference>
<feature type="region of interest" description="Disordered" evidence="3">
    <location>
        <begin position="370"/>
        <end position="484"/>
    </location>
</feature>
<dbReference type="GO" id="GO:0005085">
    <property type="term" value="F:guanyl-nucleotide exchange factor activity"/>
    <property type="evidence" value="ECO:0007669"/>
    <property type="project" value="UniProtKB-KW"/>
</dbReference>
<evidence type="ECO:0000256" key="3">
    <source>
        <dbReference type="SAM" id="MobiDB-lite"/>
    </source>
</evidence>
<dbReference type="STRING" id="645134.A0A0L0HBE1"/>
<feature type="region of interest" description="Disordered" evidence="3">
    <location>
        <begin position="63"/>
        <end position="87"/>
    </location>
</feature>
<sequence length="1199" mass="133860">MKGPDHSPSVPDILALFDTFPVPSQLDLIELLTRKAAAQSPAQHDGKTIDEAWGRISGVLEQAHRGRGGQSIRTRSRTPPAKAEKDGQISMRIPDELRPFVENFSILHKKEATMLFAGLEVTAALTSRHNRQSYQSNERARSDQPFALIESQLLTILLHAPAIILRPLPATSVTSSPAYTQYGQTSYEPHHHRSPSHDRIDHRSALAQVLSASSALAALIEAVVSTHNDRILAELNDQGELEDYQRISEQVWETASGILRDVKSLKEGDLGRDSLEKAKALYGRLISTSMQFSRALNAFVDFAWKILGSDSRRWPLRTDSAISFLSPNDVSPADRATEDVPPPRVLGSPLADRISKRLSFGARLKRRLAQLTEHARPSSMSSDTSDDTSESSHPTTRFSRPSEATDDSGLKPPSTRPTSLDVPRRGKSVDIPRQPRTRGTQYPVGRSSLDALRPKLRSRSSGDMSRNKLEPAPSTLKRSISARHSSSLDVPVLPEISFGTAKATEWLNEVLRNDEEESAGCRISSPEHEPETRPNHEIQTSEERAPPTVPHQHHFPHHHHSRSLSASAPIIPPLTTPAKRPTHSRTHSSSSLPSTRVQLLQAEDWKVRLPTDAGQSYEGGHSDRWSRMMESVVGVAEGETGENGRQEWKDGMEKKPGLAVDVEKIDDGADGNNRFESLKKLGFKAAQRIPTYDSQGNRIGILDHGRFLSGTDEAGDANATEFISVRGNLLHLSEDDRDVLVMEMVNGKLQIVAGTVEKLVLRLADENGQDMDFVDMFIQTHPFYLSSRDLLSNLIMRYYCEVSEDTSAEELEYFAKWQRPIRTKVLSVLARWVKLRFEDFEGDGKLREGFEDFLAEIESGGDSFQTEVERIRRVAAVQAMSICARTKQAPFSAHVRIEQSSSNPFPTHISQPLAESSPLLMFEAKDVARYLTLADARAFKSITMCDFVGKLRRGSSSSGRIDWFAGRANMIRNWVALELCTLFPRKPRRKLLEKFIAIAWYCRTQRNFHTSLFILSGLHSPAVQRLKKTWDGLSSSTLEKMRSLERLMDLSGNMRELRRAVEEEAEGGVVPFLPVVMKDATFVVEGNPEFIAPTTLHPTDASQSSLQEDGNDDDRASSDPTLINFDKYRTLTRILGRYMSSVRAHMWIDPTSPAEGLQIITNVVESRLRFADDEGVGRGEGYCMRWAWECSGRCAGEDE</sequence>
<feature type="compositionally biased region" description="Basic and acidic residues" evidence="3">
    <location>
        <begin position="525"/>
        <end position="545"/>
    </location>
</feature>
<dbReference type="InterPro" id="IPR001895">
    <property type="entry name" value="RASGEF_cat_dom"/>
</dbReference>
<protein>
    <recommendedName>
        <fullName evidence="8">Ras-GEF domain-containing protein</fullName>
    </recommendedName>
</protein>
<feature type="region of interest" description="Disordered" evidence="3">
    <location>
        <begin position="514"/>
        <end position="596"/>
    </location>
</feature>
<dbReference type="EMBL" id="KQ257459">
    <property type="protein sequence ID" value="KNC98905.1"/>
    <property type="molecule type" value="Genomic_DNA"/>
</dbReference>
<dbReference type="CDD" id="cd06224">
    <property type="entry name" value="REM"/>
    <property type="match status" value="1"/>
</dbReference>
<dbReference type="SUPFAM" id="SSF48366">
    <property type="entry name" value="Ras GEF"/>
    <property type="match status" value="1"/>
</dbReference>
<feature type="compositionally biased region" description="Polar residues" evidence="3">
    <location>
        <begin position="1096"/>
        <end position="1108"/>
    </location>
</feature>
<evidence type="ECO:0000259" key="4">
    <source>
        <dbReference type="PROSITE" id="PS50009"/>
    </source>
</evidence>
<reference evidence="6 7" key="1">
    <citation type="submission" date="2009-08" db="EMBL/GenBank/DDBJ databases">
        <title>The Genome Sequence of Spizellomyces punctatus strain DAOM BR117.</title>
        <authorList>
            <consortium name="The Broad Institute Genome Sequencing Platform"/>
            <person name="Russ C."/>
            <person name="Cuomo C."/>
            <person name="Shea T."/>
            <person name="Young S.K."/>
            <person name="Zeng Q."/>
            <person name="Koehrsen M."/>
            <person name="Haas B."/>
            <person name="Borodovsky M."/>
            <person name="Guigo R."/>
            <person name="Alvarado L."/>
            <person name="Berlin A."/>
            <person name="Bochicchio J."/>
            <person name="Borenstein D."/>
            <person name="Chapman S."/>
            <person name="Chen Z."/>
            <person name="Engels R."/>
            <person name="Freedman E."/>
            <person name="Gellesch M."/>
            <person name="Goldberg J."/>
            <person name="Griggs A."/>
            <person name="Gujja S."/>
            <person name="Heiman D."/>
            <person name="Hepburn T."/>
            <person name="Howarth C."/>
            <person name="Jen D."/>
            <person name="Larson L."/>
            <person name="Lewis B."/>
            <person name="Mehta T."/>
            <person name="Park D."/>
            <person name="Pearson M."/>
            <person name="Roberts A."/>
            <person name="Saif S."/>
            <person name="Shenoy N."/>
            <person name="Sisk P."/>
            <person name="Stolte C."/>
            <person name="Sykes S."/>
            <person name="Thomson T."/>
            <person name="Walk T."/>
            <person name="White J."/>
            <person name="Yandava C."/>
            <person name="Burger G."/>
            <person name="Gray M.W."/>
            <person name="Holland P.W.H."/>
            <person name="King N."/>
            <person name="Lang F.B.F."/>
            <person name="Roger A.J."/>
            <person name="Ruiz-Trillo I."/>
            <person name="Lander E."/>
            <person name="Nusbaum C."/>
        </authorList>
    </citation>
    <scope>NUCLEOTIDE SEQUENCE [LARGE SCALE GENOMIC DNA]</scope>
    <source>
        <strain evidence="6 7">DAOM BR117</strain>
    </source>
</reference>
<dbReference type="Proteomes" id="UP000053201">
    <property type="component" value="Unassembled WGS sequence"/>
</dbReference>
<dbReference type="RefSeq" id="XP_016606945.1">
    <property type="nucleotide sequence ID" value="XM_016754075.1"/>
</dbReference>
<dbReference type="VEuPathDB" id="FungiDB:SPPG_05870"/>
<keyword evidence="7" id="KW-1185">Reference proteome</keyword>
<dbReference type="AlphaFoldDB" id="A0A0L0HBE1"/>
<dbReference type="InterPro" id="IPR023578">
    <property type="entry name" value="Ras_GEF_dom_sf"/>
</dbReference>
<evidence type="ECO:0008006" key="8">
    <source>
        <dbReference type="Google" id="ProtNLM"/>
    </source>
</evidence>
<proteinExistence type="predicted"/>
<dbReference type="Gene3D" id="1.10.840.10">
    <property type="entry name" value="Ras guanine-nucleotide exchange factors catalytic domain"/>
    <property type="match status" value="1"/>
</dbReference>
<dbReference type="InterPro" id="IPR000651">
    <property type="entry name" value="Ras-like_Gua-exchang_fac_N"/>
</dbReference>
<feature type="compositionally biased region" description="Basic residues" evidence="3">
    <location>
        <begin position="551"/>
        <end position="562"/>
    </location>
</feature>
<accession>A0A0L0HBE1</accession>
<name>A0A0L0HBE1_SPIPD</name>
<feature type="domain" description="N-terminal Ras-GEF" evidence="5">
    <location>
        <begin position="747"/>
        <end position="879"/>
    </location>
</feature>
<evidence type="ECO:0000259" key="5">
    <source>
        <dbReference type="PROSITE" id="PS50212"/>
    </source>
</evidence>
<feature type="compositionally biased region" description="Polar residues" evidence="3">
    <location>
        <begin position="176"/>
        <end position="187"/>
    </location>
</feature>
<dbReference type="GO" id="GO:0005886">
    <property type="term" value="C:plasma membrane"/>
    <property type="evidence" value="ECO:0007669"/>
    <property type="project" value="TreeGrafter"/>
</dbReference>
<dbReference type="InParanoid" id="A0A0L0HBE1"/>
<feature type="region of interest" description="Disordered" evidence="3">
    <location>
        <begin position="325"/>
        <end position="349"/>
    </location>
</feature>
<dbReference type="PANTHER" id="PTHR23113:SF356">
    <property type="entry name" value="FI05912P-RELATED"/>
    <property type="match status" value="1"/>
</dbReference>
<evidence type="ECO:0000313" key="6">
    <source>
        <dbReference type="EMBL" id="KNC98905.1"/>
    </source>
</evidence>
<dbReference type="SMART" id="SM00147">
    <property type="entry name" value="RasGEF"/>
    <property type="match status" value="1"/>
</dbReference>
<feature type="domain" description="Ras-GEF" evidence="4">
    <location>
        <begin position="923"/>
        <end position="1175"/>
    </location>
</feature>
<dbReference type="eggNOG" id="KOG3542">
    <property type="taxonomic scope" value="Eukaryota"/>
</dbReference>
<dbReference type="Pfam" id="PF00617">
    <property type="entry name" value="RasGEF"/>
    <property type="match status" value="1"/>
</dbReference>
<evidence type="ECO:0000313" key="7">
    <source>
        <dbReference type="Proteomes" id="UP000053201"/>
    </source>
</evidence>
<dbReference type="GO" id="GO:0007265">
    <property type="term" value="P:Ras protein signal transduction"/>
    <property type="evidence" value="ECO:0007669"/>
    <property type="project" value="TreeGrafter"/>
</dbReference>
<dbReference type="PROSITE" id="PS50212">
    <property type="entry name" value="RASGEF_NTER"/>
    <property type="match status" value="1"/>
</dbReference>
<dbReference type="GeneID" id="27689214"/>
<keyword evidence="1 2" id="KW-0344">Guanine-nucleotide releasing factor</keyword>
<evidence type="ECO:0000256" key="2">
    <source>
        <dbReference type="PROSITE-ProRule" id="PRU00168"/>
    </source>
</evidence>
<dbReference type="PROSITE" id="PS50009">
    <property type="entry name" value="RASGEF_CAT"/>
    <property type="match status" value="1"/>
</dbReference>
<gene>
    <name evidence="6" type="ORF">SPPG_05870</name>
</gene>
<evidence type="ECO:0000256" key="1">
    <source>
        <dbReference type="ARBA" id="ARBA00022658"/>
    </source>
</evidence>
<dbReference type="SMART" id="SM00229">
    <property type="entry name" value="RasGEFN"/>
    <property type="match status" value="1"/>
</dbReference>
<dbReference type="Pfam" id="PF00618">
    <property type="entry name" value="RasGEF_N"/>
    <property type="match status" value="1"/>
</dbReference>
<feature type="region of interest" description="Disordered" evidence="3">
    <location>
        <begin position="176"/>
        <end position="199"/>
    </location>
</feature>
<dbReference type="OMA" id="WIAHEIC"/>
<organism evidence="6 7">
    <name type="scientific">Spizellomyces punctatus (strain DAOM BR117)</name>
    <dbReference type="NCBI Taxonomy" id="645134"/>
    <lineage>
        <taxon>Eukaryota</taxon>
        <taxon>Fungi</taxon>
        <taxon>Fungi incertae sedis</taxon>
        <taxon>Chytridiomycota</taxon>
        <taxon>Chytridiomycota incertae sedis</taxon>
        <taxon>Chytridiomycetes</taxon>
        <taxon>Spizellomycetales</taxon>
        <taxon>Spizellomycetaceae</taxon>
        <taxon>Spizellomyces</taxon>
    </lineage>
</organism>
<feature type="compositionally biased region" description="Low complexity" evidence="3">
    <location>
        <begin position="587"/>
        <end position="596"/>
    </location>
</feature>
<dbReference type="InterPro" id="IPR036964">
    <property type="entry name" value="RASGEF_cat_dom_sf"/>
</dbReference>
<dbReference type="PANTHER" id="PTHR23113">
    <property type="entry name" value="GUANINE NUCLEOTIDE EXCHANGE FACTOR"/>
    <property type="match status" value="1"/>
</dbReference>
<dbReference type="OrthoDB" id="546434at2759"/>
<feature type="region of interest" description="Disordered" evidence="3">
    <location>
        <begin position="1093"/>
        <end position="1119"/>
    </location>
</feature>
<dbReference type="InterPro" id="IPR008937">
    <property type="entry name" value="Ras-like_GEF"/>
</dbReference>